<evidence type="ECO:0000313" key="3">
    <source>
        <dbReference type="EMBL" id="GAA2608207.1"/>
    </source>
</evidence>
<feature type="signal peptide" evidence="1">
    <location>
        <begin position="1"/>
        <end position="26"/>
    </location>
</feature>
<name>A0ABN3Q2H8_9ACTN</name>
<reference evidence="3 4" key="1">
    <citation type="journal article" date="2019" name="Int. J. Syst. Evol. Microbiol.">
        <title>The Global Catalogue of Microorganisms (GCM) 10K type strain sequencing project: providing services to taxonomists for standard genome sequencing and annotation.</title>
        <authorList>
            <consortium name="The Broad Institute Genomics Platform"/>
            <consortium name="The Broad Institute Genome Sequencing Center for Infectious Disease"/>
            <person name="Wu L."/>
            <person name="Ma J."/>
        </authorList>
    </citation>
    <scope>NUCLEOTIDE SEQUENCE [LARGE SCALE GENOMIC DNA]</scope>
    <source>
        <strain evidence="3 4">JCM 16373</strain>
    </source>
</reference>
<dbReference type="EMBL" id="BAAARJ010000006">
    <property type="protein sequence ID" value="GAA2608207.1"/>
    <property type="molecule type" value="Genomic_DNA"/>
</dbReference>
<evidence type="ECO:0000259" key="2">
    <source>
        <dbReference type="Pfam" id="PF03372"/>
    </source>
</evidence>
<accession>A0ABN3Q2H8</accession>
<dbReference type="GO" id="GO:0004519">
    <property type="term" value="F:endonuclease activity"/>
    <property type="evidence" value="ECO:0007669"/>
    <property type="project" value="UniProtKB-KW"/>
</dbReference>
<dbReference type="PANTHER" id="PTHR41349">
    <property type="match status" value="1"/>
</dbReference>
<keyword evidence="4" id="KW-1185">Reference proteome</keyword>
<dbReference type="InterPro" id="IPR005135">
    <property type="entry name" value="Endo/exonuclease/phosphatase"/>
</dbReference>
<proteinExistence type="predicted"/>
<evidence type="ECO:0000313" key="4">
    <source>
        <dbReference type="Proteomes" id="UP001501447"/>
    </source>
</evidence>
<gene>
    <name evidence="3" type="ORF">GCM10009863_22020</name>
</gene>
<organism evidence="3 4">
    <name type="scientific">Streptomyces axinellae</name>
    <dbReference type="NCBI Taxonomy" id="552788"/>
    <lineage>
        <taxon>Bacteria</taxon>
        <taxon>Bacillati</taxon>
        <taxon>Actinomycetota</taxon>
        <taxon>Actinomycetes</taxon>
        <taxon>Kitasatosporales</taxon>
        <taxon>Streptomycetaceae</taxon>
        <taxon>Streptomyces</taxon>
    </lineage>
</organism>
<evidence type="ECO:0000256" key="1">
    <source>
        <dbReference type="SAM" id="SignalP"/>
    </source>
</evidence>
<dbReference type="Proteomes" id="UP001501447">
    <property type="component" value="Unassembled WGS sequence"/>
</dbReference>
<feature type="domain" description="Endonuclease/exonuclease/phosphatase" evidence="2">
    <location>
        <begin position="45"/>
        <end position="312"/>
    </location>
</feature>
<keyword evidence="3" id="KW-0540">Nuclease</keyword>
<keyword evidence="3" id="KW-0378">Hydrolase</keyword>
<comment type="caution">
    <text evidence="3">The sequence shown here is derived from an EMBL/GenBank/DDBJ whole genome shotgun (WGS) entry which is preliminary data.</text>
</comment>
<dbReference type="SUPFAM" id="SSF56219">
    <property type="entry name" value="DNase I-like"/>
    <property type="match status" value="1"/>
</dbReference>
<keyword evidence="1" id="KW-0732">Signal</keyword>
<keyword evidence="3" id="KW-0255">Endonuclease</keyword>
<feature type="chain" id="PRO_5045902269" evidence="1">
    <location>
        <begin position="27"/>
        <end position="322"/>
    </location>
</feature>
<dbReference type="PANTHER" id="PTHR41349:SF1">
    <property type="entry name" value="PROTEIN CBG08683"/>
    <property type="match status" value="1"/>
</dbReference>
<protein>
    <submittedName>
        <fullName evidence="3">Endonuclease/exonuclease/phosphatase family protein</fullName>
    </submittedName>
</protein>
<dbReference type="InterPro" id="IPR036691">
    <property type="entry name" value="Endo/exonu/phosph_ase_sf"/>
</dbReference>
<dbReference type="Pfam" id="PF03372">
    <property type="entry name" value="Exo_endo_phos"/>
    <property type="match status" value="1"/>
</dbReference>
<sequence length="322" mass="35806">MSIRTGLRRSAAVALAVSCVAAPAAAGDGSETEPGRAPATTLRVMSFNVWLGGSMVDRALDKQVAVIRKHKADVVGLQETDAHTARDIGRRLHWHYYQSGHDLGIVSRYPMKVTGTTRAAVGVGLRLPHGRAAELWNAHLWYQDYGPYGACFTKETTRQLVAREERRRAPEAREIVKKLGAKLARTHRKPLLLVGDFNAPSHLDWTRATRRPHCGRGPVPWPTTRVLQDAGFRDSFRQAHPAPRKTPGLTWSPIVKKHQGEEGPKGAPEPQDRVDFVHYKGSRLKVVSSTTIVEGRPRPEPHQRGNIWPSDHKAVLTTFRVQ</sequence>
<dbReference type="Gene3D" id="3.60.10.10">
    <property type="entry name" value="Endonuclease/exonuclease/phosphatase"/>
    <property type="match status" value="1"/>
</dbReference>